<keyword evidence="3" id="KW-1185">Reference proteome</keyword>
<comment type="caution">
    <text evidence="2">The sequence shown here is derived from an EMBL/GenBank/DDBJ whole genome shotgun (WGS) entry which is preliminary data.</text>
</comment>
<evidence type="ECO:0000313" key="3">
    <source>
        <dbReference type="Proteomes" id="UP001283361"/>
    </source>
</evidence>
<organism evidence="2 3">
    <name type="scientific">Elysia crispata</name>
    <name type="common">lettuce slug</name>
    <dbReference type="NCBI Taxonomy" id="231223"/>
    <lineage>
        <taxon>Eukaryota</taxon>
        <taxon>Metazoa</taxon>
        <taxon>Spiralia</taxon>
        <taxon>Lophotrochozoa</taxon>
        <taxon>Mollusca</taxon>
        <taxon>Gastropoda</taxon>
        <taxon>Heterobranchia</taxon>
        <taxon>Euthyneura</taxon>
        <taxon>Panpulmonata</taxon>
        <taxon>Sacoglossa</taxon>
        <taxon>Placobranchoidea</taxon>
        <taxon>Plakobranchidae</taxon>
        <taxon>Elysia</taxon>
    </lineage>
</organism>
<proteinExistence type="predicted"/>
<feature type="compositionally biased region" description="Polar residues" evidence="1">
    <location>
        <begin position="12"/>
        <end position="22"/>
    </location>
</feature>
<accession>A0AAE1DIQ8</accession>
<feature type="region of interest" description="Disordered" evidence="1">
    <location>
        <begin position="1"/>
        <end position="22"/>
    </location>
</feature>
<dbReference type="EMBL" id="JAWDGP010003662">
    <property type="protein sequence ID" value="KAK3772081.1"/>
    <property type="molecule type" value="Genomic_DNA"/>
</dbReference>
<evidence type="ECO:0000256" key="1">
    <source>
        <dbReference type="SAM" id="MobiDB-lite"/>
    </source>
</evidence>
<evidence type="ECO:0000313" key="2">
    <source>
        <dbReference type="EMBL" id="KAK3772081.1"/>
    </source>
</evidence>
<feature type="compositionally biased region" description="Basic and acidic residues" evidence="1">
    <location>
        <begin position="80"/>
        <end position="92"/>
    </location>
</feature>
<sequence>MIYGRPREKNQTPRLSTIQKQTVTLENDVKHGFNEGIRMEGLQTDAADKPDKHRLHRCSAPCSPYKPLLEVETLSKQQEQEHDLWIKGRDPETTTCRPDGKSNPLSFVSPEPPSTPKQVKYPCLADMASTRHDPARCEERAQL</sequence>
<dbReference type="Proteomes" id="UP001283361">
    <property type="component" value="Unassembled WGS sequence"/>
</dbReference>
<reference evidence="2" key="1">
    <citation type="journal article" date="2023" name="G3 (Bethesda)">
        <title>A reference genome for the long-term kleptoplast-retaining sea slug Elysia crispata morphotype clarki.</title>
        <authorList>
            <person name="Eastman K.E."/>
            <person name="Pendleton A.L."/>
            <person name="Shaikh M.A."/>
            <person name="Suttiyut T."/>
            <person name="Ogas R."/>
            <person name="Tomko P."/>
            <person name="Gavelis G."/>
            <person name="Widhalm J.R."/>
            <person name="Wisecaver J.H."/>
        </authorList>
    </citation>
    <scope>NUCLEOTIDE SEQUENCE</scope>
    <source>
        <strain evidence="2">ECLA1</strain>
    </source>
</reference>
<gene>
    <name evidence="2" type="ORF">RRG08_008318</name>
</gene>
<feature type="region of interest" description="Disordered" evidence="1">
    <location>
        <begin position="80"/>
        <end position="119"/>
    </location>
</feature>
<feature type="compositionally biased region" description="Basic and acidic residues" evidence="1">
    <location>
        <begin position="1"/>
        <end position="11"/>
    </location>
</feature>
<protein>
    <submittedName>
        <fullName evidence="2">Uncharacterized protein</fullName>
    </submittedName>
</protein>
<dbReference type="AlphaFoldDB" id="A0AAE1DIQ8"/>
<name>A0AAE1DIQ8_9GAST</name>